<dbReference type="RefSeq" id="XP_040679808.1">
    <property type="nucleotide sequence ID" value="XM_040822003.1"/>
</dbReference>
<dbReference type="FunFam" id="2.60.40.770:FF:000001">
    <property type="entry name" value="NPC intracellular cholesterol transporter 2"/>
    <property type="match status" value="1"/>
</dbReference>
<dbReference type="SMART" id="SM00737">
    <property type="entry name" value="ML"/>
    <property type="match status" value="1"/>
</dbReference>
<sequence>MVTADDSRYDIHQFHAAYRQDLPGIYQRGLRLAIQSRSCPVSPFVAVNIFARNPGLSRNQHPVHDMHALLLFLLPGILGAANAASIMDCGSTAKDLEFHVAGCADADPACVFSSRHNASVEASFTAPAPFQSAKIDASASVGIIQLDFPLEPAEACGNWGLQCPAQAGSRQTLKVEIPVQSSYPKIKVGVKLRLIAQTGETLICKSFPVRIT</sequence>
<evidence type="ECO:0000259" key="5">
    <source>
        <dbReference type="SMART" id="SM00737"/>
    </source>
</evidence>
<dbReference type="Proteomes" id="UP000030816">
    <property type="component" value="Unassembled WGS sequence"/>
</dbReference>
<dbReference type="EMBL" id="AZHE01000006">
    <property type="protein sequence ID" value="KHN98742.1"/>
    <property type="molecule type" value="Genomic_DNA"/>
</dbReference>
<gene>
    <name evidence="6" type="ORF">MAM_03204</name>
</gene>
<accession>A0A0B2WZB9</accession>
<dbReference type="Pfam" id="PF02221">
    <property type="entry name" value="E1_DerP2_DerF2"/>
    <property type="match status" value="1"/>
</dbReference>
<dbReference type="SUPFAM" id="SSF81296">
    <property type="entry name" value="E set domains"/>
    <property type="match status" value="1"/>
</dbReference>
<evidence type="ECO:0000256" key="1">
    <source>
        <dbReference type="ARBA" id="ARBA00004613"/>
    </source>
</evidence>
<comment type="caution">
    <text evidence="6">The sequence shown here is derived from an EMBL/GenBank/DDBJ whole genome shotgun (WGS) entry which is preliminary data.</text>
</comment>
<dbReference type="AlphaFoldDB" id="A0A0B2WZB9"/>
<dbReference type="GO" id="GO:0005576">
    <property type="term" value="C:extracellular region"/>
    <property type="evidence" value="ECO:0007669"/>
    <property type="project" value="UniProtKB-SubCell"/>
</dbReference>
<organism evidence="6 7">
    <name type="scientific">Metarhizium album (strain ARSEF 1941)</name>
    <dbReference type="NCBI Taxonomy" id="1081103"/>
    <lineage>
        <taxon>Eukaryota</taxon>
        <taxon>Fungi</taxon>
        <taxon>Dikarya</taxon>
        <taxon>Ascomycota</taxon>
        <taxon>Pezizomycotina</taxon>
        <taxon>Sordariomycetes</taxon>
        <taxon>Hypocreomycetidae</taxon>
        <taxon>Hypocreales</taxon>
        <taxon>Clavicipitaceae</taxon>
        <taxon>Metarhizium</taxon>
    </lineage>
</organism>
<feature type="domain" description="MD-2-related lipid-recognition" evidence="5">
    <location>
        <begin position="86"/>
        <end position="209"/>
    </location>
</feature>
<dbReference type="OrthoDB" id="4937502at2759"/>
<dbReference type="GeneID" id="63737659"/>
<keyword evidence="7" id="KW-1185">Reference proteome</keyword>
<name>A0A0B2WZB9_METAS</name>
<dbReference type="Gene3D" id="2.60.40.770">
    <property type="match status" value="1"/>
</dbReference>
<comment type="subcellular location">
    <subcellularLocation>
        <location evidence="1">Secreted</location>
    </subcellularLocation>
</comment>
<protein>
    <recommendedName>
        <fullName evidence="3">Phosphatidylglycerol/phosphatidylinositol transfer protein</fullName>
    </recommendedName>
</protein>
<dbReference type="InterPro" id="IPR003172">
    <property type="entry name" value="ML_dom"/>
</dbReference>
<evidence type="ECO:0000256" key="2">
    <source>
        <dbReference type="ARBA" id="ARBA00006370"/>
    </source>
</evidence>
<evidence type="ECO:0000256" key="4">
    <source>
        <dbReference type="ARBA" id="ARBA00022525"/>
    </source>
</evidence>
<comment type="similarity">
    <text evidence="2">Belongs to the NPC2 family.</text>
</comment>
<reference evidence="6 7" key="1">
    <citation type="journal article" date="2014" name="Proc. Natl. Acad. Sci. U.S.A.">
        <title>Trajectory and genomic determinants of fungal-pathogen speciation and host adaptation.</title>
        <authorList>
            <person name="Hu X."/>
            <person name="Xiao G."/>
            <person name="Zheng P."/>
            <person name="Shang Y."/>
            <person name="Su Y."/>
            <person name="Zhang X."/>
            <person name="Liu X."/>
            <person name="Zhan S."/>
            <person name="St Leger R.J."/>
            <person name="Wang C."/>
        </authorList>
    </citation>
    <scope>NUCLEOTIDE SEQUENCE [LARGE SCALE GENOMIC DNA]</scope>
    <source>
        <strain evidence="6 7">ARSEF 1941</strain>
    </source>
</reference>
<proteinExistence type="inferred from homology"/>
<dbReference type="STRING" id="1081103.A0A0B2WZB9"/>
<dbReference type="HOGENOM" id="CLU_109192_2_0_1"/>
<evidence type="ECO:0000313" key="7">
    <source>
        <dbReference type="Proteomes" id="UP000030816"/>
    </source>
</evidence>
<evidence type="ECO:0000313" key="6">
    <source>
        <dbReference type="EMBL" id="KHN98742.1"/>
    </source>
</evidence>
<evidence type="ECO:0000256" key="3">
    <source>
        <dbReference type="ARBA" id="ARBA00016056"/>
    </source>
</evidence>
<dbReference type="InterPro" id="IPR014756">
    <property type="entry name" value="Ig_E-set"/>
</dbReference>
<keyword evidence="4" id="KW-0964">Secreted</keyword>